<reference evidence="1 2" key="1">
    <citation type="submission" date="2016-11" db="EMBL/GenBank/DDBJ databases">
        <title>The macronuclear genome of Stentor coeruleus: a giant cell with tiny introns.</title>
        <authorList>
            <person name="Slabodnick M."/>
            <person name="Ruby J.G."/>
            <person name="Reiff S.B."/>
            <person name="Swart E.C."/>
            <person name="Gosai S."/>
            <person name="Prabakaran S."/>
            <person name="Witkowska E."/>
            <person name="Larue G.E."/>
            <person name="Fisher S."/>
            <person name="Freeman R.M."/>
            <person name="Gunawardena J."/>
            <person name="Chu W."/>
            <person name="Stover N.A."/>
            <person name="Gregory B.D."/>
            <person name="Nowacki M."/>
            <person name="Derisi J."/>
            <person name="Roy S.W."/>
            <person name="Marshall W.F."/>
            <person name="Sood P."/>
        </authorList>
    </citation>
    <scope>NUCLEOTIDE SEQUENCE [LARGE SCALE GENOMIC DNA]</scope>
    <source>
        <strain evidence="1">WM001</strain>
    </source>
</reference>
<dbReference type="SUPFAM" id="SSF50965">
    <property type="entry name" value="Galactose oxidase, central domain"/>
    <property type="match status" value="1"/>
</dbReference>
<dbReference type="EMBL" id="MPUH01000252">
    <property type="protein sequence ID" value="OMJ84991.1"/>
    <property type="molecule type" value="Genomic_DNA"/>
</dbReference>
<dbReference type="AlphaFoldDB" id="A0A1R2C7M9"/>
<dbReference type="Gene3D" id="2.120.10.80">
    <property type="entry name" value="Kelch-type beta propeller"/>
    <property type="match status" value="1"/>
</dbReference>
<dbReference type="InterPro" id="IPR006652">
    <property type="entry name" value="Kelch_1"/>
</dbReference>
<name>A0A1R2C7M9_9CILI</name>
<gene>
    <name evidence="1" type="ORF">SteCoe_13828</name>
</gene>
<dbReference type="OrthoDB" id="327391at2759"/>
<organism evidence="1 2">
    <name type="scientific">Stentor coeruleus</name>
    <dbReference type="NCBI Taxonomy" id="5963"/>
    <lineage>
        <taxon>Eukaryota</taxon>
        <taxon>Sar</taxon>
        <taxon>Alveolata</taxon>
        <taxon>Ciliophora</taxon>
        <taxon>Postciliodesmatophora</taxon>
        <taxon>Heterotrichea</taxon>
        <taxon>Heterotrichida</taxon>
        <taxon>Stentoridae</taxon>
        <taxon>Stentor</taxon>
    </lineage>
</organism>
<dbReference type="InterPro" id="IPR015915">
    <property type="entry name" value="Kelch-typ_b-propeller"/>
</dbReference>
<comment type="caution">
    <text evidence="1">The sequence shown here is derived from an EMBL/GenBank/DDBJ whole genome shotgun (WGS) entry which is preliminary data.</text>
</comment>
<evidence type="ECO:0000313" key="1">
    <source>
        <dbReference type="EMBL" id="OMJ84991.1"/>
    </source>
</evidence>
<protein>
    <submittedName>
        <fullName evidence="1">Uncharacterized protein</fullName>
    </submittedName>
</protein>
<dbReference type="Proteomes" id="UP000187209">
    <property type="component" value="Unassembled WGS sequence"/>
</dbReference>
<dbReference type="SMART" id="SM00612">
    <property type="entry name" value="Kelch"/>
    <property type="match status" value="1"/>
</dbReference>
<sequence>MNICACGSPATHQCVECKPKVSLCVSCIINHIVVFPQDSIVPIRTSNIVSSDMCGICRQNKSVTLLIRSSQSVKACKVCKNTSENSVKLHLKWSNLVTQASDLSEFYERKLALKNSTQEINSHKKIPLMIKYLTEVENNLINCIKEEVKAKIDELKPQSMDEDKELEKLKKEVEEQALVKNPDPTVPGAQLLLSFLHRGKPFQFSSGKAILIDTKSLEDQIRTTIKSIKIDKGQQKKKSVYLFNPGKSTLTRVCLESLRKEEFIFDRNWTFEASWYELESGDLFFCGGNGIDNSEVLLVKSNPTSITNLEHFTGRSGHSIVEVPRNIYVFGGNKGGISEKYSFETGKWTVLPSIPQKISRVSAALINDYVIMTGADTDKLFRYNLPTDTYTVLGVTFDGYINKNKIVFTNNGVTYCMTGDKLFISNNLREWEFQSIADRDWWTYSRPIFHGGCIYFIKYFVRNLWQLNLETYKLTEIQLSNLPDLNS</sequence>
<accession>A0A1R2C7M9</accession>
<dbReference type="InterPro" id="IPR011043">
    <property type="entry name" value="Gal_Oxase/kelch_b-propeller"/>
</dbReference>
<keyword evidence="2" id="KW-1185">Reference proteome</keyword>
<evidence type="ECO:0000313" key="2">
    <source>
        <dbReference type="Proteomes" id="UP000187209"/>
    </source>
</evidence>
<proteinExistence type="predicted"/>